<proteinExistence type="inferred from homology"/>
<evidence type="ECO:0000256" key="5">
    <source>
        <dbReference type="ARBA" id="ARBA00023172"/>
    </source>
</evidence>
<feature type="domain" description="DNA replication/recombination mediator RecO N-terminal" evidence="9">
    <location>
        <begin position="3"/>
        <end position="70"/>
    </location>
</feature>
<dbReference type="PANTHER" id="PTHR33991:SF1">
    <property type="entry name" value="DNA REPAIR PROTEIN RECO"/>
    <property type="match status" value="1"/>
</dbReference>
<comment type="similarity">
    <text evidence="2 8">Belongs to the RecO family.</text>
</comment>
<reference evidence="10 11" key="1">
    <citation type="submission" date="2022-02" db="EMBL/GenBank/DDBJ databases">
        <title>The genome sequence of Shewanella sp. 3B26.</title>
        <authorList>
            <person name="Du J."/>
        </authorList>
    </citation>
    <scope>NUCLEOTIDE SEQUENCE [LARGE SCALE GENOMIC DNA]</scope>
    <source>
        <strain evidence="10 11">3B26</strain>
    </source>
</reference>
<comment type="caution">
    <text evidence="10">The sequence shown here is derived from an EMBL/GenBank/DDBJ whole genome shotgun (WGS) entry which is preliminary data.</text>
</comment>
<keyword evidence="11" id="KW-1185">Reference proteome</keyword>
<dbReference type="InterPro" id="IPR037278">
    <property type="entry name" value="ARFGAP/RecO"/>
</dbReference>
<dbReference type="EMBL" id="JAKUDL010000001">
    <property type="protein sequence ID" value="MCH4293273.1"/>
    <property type="molecule type" value="Genomic_DNA"/>
</dbReference>
<sequence>MERGYLLHSRPYRENSAIVNLLVDGAGRVDAVARLGSGKRSSRALLQPFQPLLFSLSGKGELKTLSQPEAYAPAIPLQGDALYAAMYLNELLMRCLSHSHGAEGLFFDYHQTLMAMARNFSQPQLRYFELKLLTELGACPSLILDASGDAIEAGLGYRPGNEGGLVTSLQANAIPGRTLLALANQTLESEDFAAAKQLLRSLLAPFVGEKPLVSRQLFASRARPE</sequence>
<dbReference type="NCBIfam" id="TIGR00613">
    <property type="entry name" value="reco"/>
    <property type="match status" value="1"/>
</dbReference>
<dbReference type="GO" id="GO:0043590">
    <property type="term" value="C:bacterial nucleoid"/>
    <property type="evidence" value="ECO:0007669"/>
    <property type="project" value="TreeGrafter"/>
</dbReference>
<dbReference type="RefSeq" id="WP_240589845.1">
    <property type="nucleotide sequence ID" value="NZ_JAKUDL010000001.1"/>
</dbReference>
<evidence type="ECO:0000256" key="1">
    <source>
        <dbReference type="ARBA" id="ARBA00003065"/>
    </source>
</evidence>
<dbReference type="GO" id="GO:0006310">
    <property type="term" value="P:DNA recombination"/>
    <property type="evidence" value="ECO:0007669"/>
    <property type="project" value="UniProtKB-UniRule"/>
</dbReference>
<dbReference type="Proteomes" id="UP001297581">
    <property type="component" value="Unassembled WGS sequence"/>
</dbReference>
<keyword evidence="4 8" id="KW-0227">DNA damage</keyword>
<evidence type="ECO:0000256" key="8">
    <source>
        <dbReference type="HAMAP-Rule" id="MF_00201"/>
    </source>
</evidence>
<dbReference type="AlphaFoldDB" id="A0AAJ1BEF8"/>
<keyword evidence="6 8" id="KW-0234">DNA repair</keyword>
<dbReference type="InterPro" id="IPR042242">
    <property type="entry name" value="RecO_C"/>
</dbReference>
<name>A0AAJ1BEF8_9GAMM</name>
<evidence type="ECO:0000313" key="11">
    <source>
        <dbReference type="Proteomes" id="UP001297581"/>
    </source>
</evidence>
<evidence type="ECO:0000256" key="3">
    <source>
        <dbReference type="ARBA" id="ARBA00021310"/>
    </source>
</evidence>
<dbReference type="HAMAP" id="MF_00201">
    <property type="entry name" value="RecO"/>
    <property type="match status" value="1"/>
</dbReference>
<dbReference type="Pfam" id="PF11967">
    <property type="entry name" value="RecO_N"/>
    <property type="match status" value="1"/>
</dbReference>
<accession>A0AAJ1BEF8</accession>
<evidence type="ECO:0000313" key="10">
    <source>
        <dbReference type="EMBL" id="MCH4293273.1"/>
    </source>
</evidence>
<evidence type="ECO:0000256" key="7">
    <source>
        <dbReference type="ARBA" id="ARBA00033409"/>
    </source>
</evidence>
<keyword evidence="5 8" id="KW-0233">DNA recombination</keyword>
<dbReference type="InterPro" id="IPR012340">
    <property type="entry name" value="NA-bd_OB-fold"/>
</dbReference>
<dbReference type="PANTHER" id="PTHR33991">
    <property type="entry name" value="DNA REPAIR PROTEIN RECO"/>
    <property type="match status" value="1"/>
</dbReference>
<organism evidence="10 11">
    <name type="scientific">Shewanella zhuhaiensis</name>
    <dbReference type="NCBI Taxonomy" id="2919576"/>
    <lineage>
        <taxon>Bacteria</taxon>
        <taxon>Pseudomonadati</taxon>
        <taxon>Pseudomonadota</taxon>
        <taxon>Gammaproteobacteria</taxon>
        <taxon>Alteromonadales</taxon>
        <taxon>Shewanellaceae</taxon>
        <taxon>Shewanella</taxon>
    </lineage>
</organism>
<dbReference type="InterPro" id="IPR003717">
    <property type="entry name" value="RecO"/>
</dbReference>
<evidence type="ECO:0000256" key="4">
    <source>
        <dbReference type="ARBA" id="ARBA00022763"/>
    </source>
</evidence>
<dbReference type="Gene3D" id="1.20.1440.120">
    <property type="entry name" value="Recombination protein O, C-terminal domain"/>
    <property type="match status" value="1"/>
</dbReference>
<protein>
    <recommendedName>
        <fullName evidence="3 8">DNA repair protein RecO</fullName>
    </recommendedName>
    <alternativeName>
        <fullName evidence="7 8">Recombination protein O</fullName>
    </alternativeName>
</protein>
<dbReference type="Gene3D" id="2.40.50.140">
    <property type="entry name" value="Nucleic acid-binding proteins"/>
    <property type="match status" value="1"/>
</dbReference>
<evidence type="ECO:0000259" key="9">
    <source>
        <dbReference type="Pfam" id="PF11967"/>
    </source>
</evidence>
<dbReference type="InterPro" id="IPR022572">
    <property type="entry name" value="DNA_rep/recomb_RecO_N"/>
</dbReference>
<dbReference type="Pfam" id="PF02565">
    <property type="entry name" value="RecO_C"/>
    <property type="match status" value="1"/>
</dbReference>
<evidence type="ECO:0000256" key="2">
    <source>
        <dbReference type="ARBA" id="ARBA00007452"/>
    </source>
</evidence>
<dbReference type="SUPFAM" id="SSF57863">
    <property type="entry name" value="ArfGap/RecO-like zinc finger"/>
    <property type="match status" value="1"/>
</dbReference>
<dbReference type="SUPFAM" id="SSF50249">
    <property type="entry name" value="Nucleic acid-binding proteins"/>
    <property type="match status" value="1"/>
</dbReference>
<dbReference type="GO" id="GO:0006302">
    <property type="term" value="P:double-strand break repair"/>
    <property type="evidence" value="ECO:0007669"/>
    <property type="project" value="TreeGrafter"/>
</dbReference>
<evidence type="ECO:0000256" key="6">
    <source>
        <dbReference type="ARBA" id="ARBA00023204"/>
    </source>
</evidence>
<gene>
    <name evidence="8 10" type="primary">recO</name>
    <name evidence="10" type="ORF">MJ923_03000</name>
</gene>
<comment type="function">
    <text evidence="1 8">Involved in DNA repair and RecF pathway recombination.</text>
</comment>